<keyword evidence="3" id="KW-1185">Reference proteome</keyword>
<name>A0AAD7SMM7_9TELE</name>
<dbReference type="Proteomes" id="UP001221898">
    <property type="component" value="Unassembled WGS sequence"/>
</dbReference>
<reference evidence="2" key="1">
    <citation type="journal article" date="2023" name="Science">
        <title>Genome structures resolve the early diversification of teleost fishes.</title>
        <authorList>
            <person name="Parey E."/>
            <person name="Louis A."/>
            <person name="Montfort J."/>
            <person name="Bouchez O."/>
            <person name="Roques C."/>
            <person name="Iampietro C."/>
            <person name="Lluch J."/>
            <person name="Castinel A."/>
            <person name="Donnadieu C."/>
            <person name="Desvignes T."/>
            <person name="Floi Bucao C."/>
            <person name="Jouanno E."/>
            <person name="Wen M."/>
            <person name="Mejri S."/>
            <person name="Dirks R."/>
            <person name="Jansen H."/>
            <person name="Henkel C."/>
            <person name="Chen W.J."/>
            <person name="Zahm M."/>
            <person name="Cabau C."/>
            <person name="Klopp C."/>
            <person name="Thompson A.W."/>
            <person name="Robinson-Rechavi M."/>
            <person name="Braasch I."/>
            <person name="Lecointre G."/>
            <person name="Bobe J."/>
            <person name="Postlethwait J.H."/>
            <person name="Berthelot C."/>
            <person name="Roest Crollius H."/>
            <person name="Guiguen Y."/>
        </authorList>
    </citation>
    <scope>NUCLEOTIDE SEQUENCE</scope>
    <source>
        <strain evidence="2">NC1722</strain>
    </source>
</reference>
<proteinExistence type="predicted"/>
<protein>
    <submittedName>
        <fullName evidence="2">Uncharacterized protein</fullName>
    </submittedName>
</protein>
<evidence type="ECO:0000313" key="3">
    <source>
        <dbReference type="Proteomes" id="UP001221898"/>
    </source>
</evidence>
<evidence type="ECO:0000256" key="1">
    <source>
        <dbReference type="SAM" id="MobiDB-lite"/>
    </source>
</evidence>
<sequence length="98" mass="10881">MAMLAVGEEAQVQEPRVTGEEHGATGQSSEESKRGHAGTLRTQALSRVACERRCSMFKRVSQVEEAHRKARQFAHGSQSSHRSSLMHRLLSPLPRKCV</sequence>
<comment type="caution">
    <text evidence="2">The sequence shown here is derived from an EMBL/GenBank/DDBJ whole genome shotgun (WGS) entry which is preliminary data.</text>
</comment>
<feature type="compositionally biased region" description="Low complexity" evidence="1">
    <location>
        <begin position="77"/>
        <end position="98"/>
    </location>
</feature>
<gene>
    <name evidence="2" type="ORF">AAFF_G00340590</name>
</gene>
<feature type="region of interest" description="Disordered" evidence="1">
    <location>
        <begin position="67"/>
        <end position="98"/>
    </location>
</feature>
<accession>A0AAD7SMM7</accession>
<evidence type="ECO:0000313" key="2">
    <source>
        <dbReference type="EMBL" id="KAJ8404286.1"/>
    </source>
</evidence>
<organism evidence="2 3">
    <name type="scientific">Aldrovandia affinis</name>
    <dbReference type="NCBI Taxonomy" id="143900"/>
    <lineage>
        <taxon>Eukaryota</taxon>
        <taxon>Metazoa</taxon>
        <taxon>Chordata</taxon>
        <taxon>Craniata</taxon>
        <taxon>Vertebrata</taxon>
        <taxon>Euteleostomi</taxon>
        <taxon>Actinopterygii</taxon>
        <taxon>Neopterygii</taxon>
        <taxon>Teleostei</taxon>
        <taxon>Notacanthiformes</taxon>
        <taxon>Halosauridae</taxon>
        <taxon>Aldrovandia</taxon>
    </lineage>
</organism>
<dbReference type="AlphaFoldDB" id="A0AAD7SMM7"/>
<feature type="region of interest" description="Disordered" evidence="1">
    <location>
        <begin position="1"/>
        <end position="40"/>
    </location>
</feature>
<dbReference type="EMBL" id="JAINUG010000054">
    <property type="protein sequence ID" value="KAJ8404286.1"/>
    <property type="molecule type" value="Genomic_DNA"/>
</dbReference>